<dbReference type="Pfam" id="PF13432">
    <property type="entry name" value="TPR_16"/>
    <property type="match status" value="1"/>
</dbReference>
<dbReference type="InterPro" id="IPR019734">
    <property type="entry name" value="TPR_rpt"/>
</dbReference>
<reference evidence="2" key="1">
    <citation type="submission" date="2018-06" db="EMBL/GenBank/DDBJ databases">
        <authorList>
            <person name="Zhirakovskaya E."/>
        </authorList>
    </citation>
    <scope>NUCLEOTIDE SEQUENCE</scope>
</reference>
<feature type="compositionally biased region" description="Basic and acidic residues" evidence="1">
    <location>
        <begin position="186"/>
        <end position="197"/>
    </location>
</feature>
<protein>
    <submittedName>
        <fullName evidence="2">Uncharacterized protein</fullName>
    </submittedName>
</protein>
<dbReference type="PROSITE" id="PS50005">
    <property type="entry name" value="TPR"/>
    <property type="match status" value="1"/>
</dbReference>
<gene>
    <name evidence="2" type="ORF">MNBD_ALPHA04-1666</name>
</gene>
<dbReference type="SMART" id="SM00028">
    <property type="entry name" value="TPR"/>
    <property type="match status" value="3"/>
</dbReference>
<dbReference type="EMBL" id="UOEF01000167">
    <property type="protein sequence ID" value="VAV93575.1"/>
    <property type="molecule type" value="Genomic_DNA"/>
</dbReference>
<dbReference type="AlphaFoldDB" id="A0A3B0SF23"/>
<name>A0A3B0SF23_9ZZZZ</name>
<organism evidence="2">
    <name type="scientific">hydrothermal vent metagenome</name>
    <dbReference type="NCBI Taxonomy" id="652676"/>
    <lineage>
        <taxon>unclassified sequences</taxon>
        <taxon>metagenomes</taxon>
        <taxon>ecological metagenomes</taxon>
    </lineage>
</organism>
<evidence type="ECO:0000256" key="1">
    <source>
        <dbReference type="SAM" id="MobiDB-lite"/>
    </source>
</evidence>
<dbReference type="Gene3D" id="1.25.40.10">
    <property type="entry name" value="Tetratricopeptide repeat domain"/>
    <property type="match status" value="1"/>
</dbReference>
<feature type="region of interest" description="Disordered" evidence="1">
    <location>
        <begin position="177"/>
        <end position="197"/>
    </location>
</feature>
<proteinExistence type="predicted"/>
<accession>A0A3B0SF23</accession>
<sequence length="197" mass="21052">MLSEHAGDSAMGRESLLELIMRFSPAVVAMSLVFATVSSAGLSQTADIEIKPRSVELMQLGEKAQNKGNLELATDLYETALAVDPRNGSAFIALAQIARVQKLPGKAIRFYREALILNPNNLDALAGQGEALVQRGAVEKAKINLSRIETLCRTSCKQTAQLSKVIKASENAPVLSAQAVTPKPQVGDEKPEDTPTP</sequence>
<dbReference type="InterPro" id="IPR011990">
    <property type="entry name" value="TPR-like_helical_dom_sf"/>
</dbReference>
<evidence type="ECO:0000313" key="2">
    <source>
        <dbReference type="EMBL" id="VAV93575.1"/>
    </source>
</evidence>
<dbReference type="SUPFAM" id="SSF48452">
    <property type="entry name" value="TPR-like"/>
    <property type="match status" value="1"/>
</dbReference>